<feature type="region of interest" description="Disordered" evidence="1">
    <location>
        <begin position="204"/>
        <end position="362"/>
    </location>
</feature>
<protein>
    <recommendedName>
        <fullName evidence="4">ADF-H domain-containing protein</fullName>
    </recommendedName>
</protein>
<feature type="compositionally biased region" description="Basic and acidic residues" evidence="1">
    <location>
        <begin position="1002"/>
        <end position="1030"/>
    </location>
</feature>
<feature type="compositionally biased region" description="Polar residues" evidence="1">
    <location>
        <begin position="235"/>
        <end position="245"/>
    </location>
</feature>
<proteinExistence type="predicted"/>
<feature type="compositionally biased region" description="Polar residues" evidence="1">
    <location>
        <begin position="343"/>
        <end position="357"/>
    </location>
</feature>
<feature type="compositionally biased region" description="Low complexity" evidence="1">
    <location>
        <begin position="1060"/>
        <end position="1098"/>
    </location>
</feature>
<feature type="region of interest" description="Disordered" evidence="1">
    <location>
        <begin position="414"/>
        <end position="737"/>
    </location>
</feature>
<accession>A0AAE8N1B7</accession>
<feature type="compositionally biased region" description="Polar residues" evidence="1">
    <location>
        <begin position="719"/>
        <end position="729"/>
    </location>
</feature>
<dbReference type="InterPro" id="IPR029006">
    <property type="entry name" value="ADF-H/Gelsolin-like_dom_sf"/>
</dbReference>
<feature type="compositionally biased region" description="Basic and acidic residues" evidence="1">
    <location>
        <begin position="504"/>
        <end position="515"/>
    </location>
</feature>
<feature type="compositionally biased region" description="Low complexity" evidence="1">
    <location>
        <begin position="131"/>
        <end position="140"/>
    </location>
</feature>
<feature type="compositionally biased region" description="Polar residues" evidence="1">
    <location>
        <begin position="667"/>
        <end position="680"/>
    </location>
</feature>
<feature type="compositionally biased region" description="Polar residues" evidence="1">
    <location>
        <begin position="1099"/>
        <end position="1120"/>
    </location>
</feature>
<dbReference type="EMBL" id="ONZQ02000007">
    <property type="protein sequence ID" value="SPO03040.1"/>
    <property type="molecule type" value="Genomic_DNA"/>
</dbReference>
<feature type="compositionally biased region" description="Basic and acidic residues" evidence="1">
    <location>
        <begin position="298"/>
        <end position="312"/>
    </location>
</feature>
<feature type="region of interest" description="Disordered" evidence="1">
    <location>
        <begin position="130"/>
        <end position="168"/>
    </location>
</feature>
<reference evidence="2" key="1">
    <citation type="submission" date="2018-03" db="EMBL/GenBank/DDBJ databases">
        <authorList>
            <person name="Guldener U."/>
        </authorList>
    </citation>
    <scope>NUCLEOTIDE SEQUENCE</scope>
</reference>
<evidence type="ECO:0000313" key="2">
    <source>
        <dbReference type="EMBL" id="SPO03040.1"/>
    </source>
</evidence>
<feature type="compositionally biased region" description="Basic and acidic residues" evidence="1">
    <location>
        <begin position="962"/>
        <end position="973"/>
    </location>
</feature>
<feature type="region of interest" description="Disordered" evidence="1">
    <location>
        <begin position="760"/>
        <end position="1173"/>
    </location>
</feature>
<sequence length="1294" mass="138724">MSLNGLDDIKVKEAHTAAVAEPGGWFILKYAARDEVELLGRGNGGVSEIRNAIAEYEETSPLYGFLRYRRRSVLIKYLPEDCSRLIQARVTVHFLAVCERFSPHDSTFSISTAAELKDTKLSAACSLHAASGSTSSSTSSLRRRRLGEIVEEDEEERVSKRQSVGEADAEIEPPAAHIVAGLETEPPPPREPPVTLNADIATSPDGANFTTATQPPDFVGTSPPSPRKSFDTSARRMSSQSTRTEFYNAYGRQKVKLGPRPSIDTTGRPRTAAGPARAVSTVPAGFKPFSKGSKKGKSKDTDSASVAERENEVPETSLPAVHNIPIPPVPDFPEIEEPRRPHTSSGASFVMPSSSFKATPAKEKITPEKARLMKAMQLREKKKMMSMLPPVSPGPSSLLPQDIPEEVEAVVLKPVDAASVEEESGASGLPAGDVDKDDGMALSQADSAIVMEASTSTINDQASDATQSDSHPTSPFITQSEADQSTKASSVSGSTDETVQARDSLLDKDSEEEHVNNTVDDDLEETIPSTPPQDGAPSGQPTDTQVDADETPVATPVTVEEPASETTDDAVKQAEQEQEQEQGQEPEEDTAQPRVNTTLPVSKFSAATPDTTQDEVKETVSAQSDAASEQEVTEETKGPQLRIPKSKFSTPDLSASPETHAPPVPVISTTSDVHNQTETSGGEPELVTDENMPEVKDADSAAIPGGASRRTVNLDPINTGLTHPSRSARSSQHLSDDEDLLDELQSAVVQEAMPVTVAKSPLSPIFPPAVPAKDSPPKKPAARTVSQPAALRPALLSPTDIPLPTGRSISSGTAFLNKISQNQQASAPPPKKATVGTSISQRIKALQKLSSGTPEAEGPAKSPSGSLFSARKVSGSRQPSRSPSVIERATPFIKNSPPPESPNGSPEAASFRHRSRDRSASLKNRLSMFETGASPPRGRTESIQVRAKIVRTPSQPIGNAAEPKDPSDFKALDLKQSPLVVDHLRAQPANEIPDSNPAPVRAPKETIQERRMSRETRRSESRDRDAEMDRKSRRSSLSIVKGFIKDRRMSLTSASVDNLMTPVTPMTPSRSPSRPPSTHHNSISRRLSISSRRSSISRDNTMTPTGPLSPSAYTETSGSGDDSKSTNGEKRPKSRTGRFMRRLSSSLGGRSKSTPTGISPTLHEEVSSEAVGMGETRGPAMAAYMGDVNVQFPDNLLWKRRCLCLDSQGFLVLSPIAASATPQPSGGAGLKRYHLSEFRTPYTPDMEVQELPNSVVLDFIEGSGLQIACEDRVGQLSVLHTLQDAHKNHSSFGQ</sequence>
<feature type="compositionally biased region" description="Acidic residues" evidence="1">
    <location>
        <begin position="576"/>
        <end position="590"/>
    </location>
</feature>
<comment type="caution">
    <text evidence="2">The sequence shown here is derived from an EMBL/GenBank/DDBJ whole genome shotgun (WGS) entry which is preliminary data.</text>
</comment>
<dbReference type="Gene3D" id="3.40.20.10">
    <property type="entry name" value="Severin"/>
    <property type="match status" value="1"/>
</dbReference>
<dbReference type="Proteomes" id="UP001187682">
    <property type="component" value="Unassembled WGS sequence"/>
</dbReference>
<name>A0AAE8N1B7_9PEZI</name>
<evidence type="ECO:0000313" key="3">
    <source>
        <dbReference type="Proteomes" id="UP001187682"/>
    </source>
</evidence>
<feature type="compositionally biased region" description="Polar residues" evidence="1">
    <location>
        <begin position="647"/>
        <end position="657"/>
    </location>
</feature>
<feature type="compositionally biased region" description="Polar residues" evidence="1">
    <location>
        <begin position="807"/>
        <end position="826"/>
    </location>
</feature>
<gene>
    <name evidence="2" type="ORF">DNG_05721</name>
</gene>
<evidence type="ECO:0008006" key="4">
    <source>
        <dbReference type="Google" id="ProtNLM"/>
    </source>
</evidence>
<feature type="compositionally biased region" description="Basic and acidic residues" evidence="1">
    <location>
        <begin position="1121"/>
        <end position="1131"/>
    </location>
</feature>
<dbReference type="SUPFAM" id="SSF55753">
    <property type="entry name" value="Actin depolymerizing proteins"/>
    <property type="match status" value="1"/>
</dbReference>
<evidence type="ECO:0000256" key="1">
    <source>
        <dbReference type="SAM" id="MobiDB-lite"/>
    </source>
</evidence>
<feature type="compositionally biased region" description="Low complexity" evidence="1">
    <location>
        <begin position="265"/>
        <end position="278"/>
    </location>
</feature>
<feature type="compositionally biased region" description="Basic residues" evidence="1">
    <location>
        <begin position="1132"/>
        <end position="1141"/>
    </location>
</feature>
<organism evidence="2 3">
    <name type="scientific">Cephalotrichum gorgonifer</name>
    <dbReference type="NCBI Taxonomy" id="2041049"/>
    <lineage>
        <taxon>Eukaryota</taxon>
        <taxon>Fungi</taxon>
        <taxon>Dikarya</taxon>
        <taxon>Ascomycota</taxon>
        <taxon>Pezizomycotina</taxon>
        <taxon>Sordariomycetes</taxon>
        <taxon>Hypocreomycetidae</taxon>
        <taxon>Microascales</taxon>
        <taxon>Microascaceae</taxon>
        <taxon>Cephalotrichum</taxon>
    </lineage>
</organism>
<keyword evidence="3" id="KW-1185">Reference proteome</keyword>
<feature type="compositionally biased region" description="Polar residues" evidence="1">
    <location>
        <begin position="453"/>
        <end position="498"/>
    </location>
</feature>
<feature type="compositionally biased region" description="Low complexity" evidence="1">
    <location>
        <begin position="1142"/>
        <end position="1151"/>
    </location>
</feature>
<dbReference type="CDD" id="cd11282">
    <property type="entry name" value="ADF_coactosin_like"/>
    <property type="match status" value="1"/>
</dbReference>